<dbReference type="PRINTS" id="PR00313">
    <property type="entry name" value="CABNDNGRPT"/>
</dbReference>
<keyword evidence="4" id="KW-0677">Repeat</keyword>
<dbReference type="PROSITE" id="PS00330">
    <property type="entry name" value="HEMOLYSIN_CALCIUM"/>
    <property type="match status" value="1"/>
</dbReference>
<evidence type="ECO:0000313" key="7">
    <source>
        <dbReference type="Proteomes" id="UP000319255"/>
    </source>
</evidence>
<evidence type="ECO:0000256" key="4">
    <source>
        <dbReference type="ARBA" id="ARBA00022737"/>
    </source>
</evidence>
<name>A0A501WF41_9RHOB</name>
<dbReference type="InterPro" id="IPR013858">
    <property type="entry name" value="Peptidase_M10B_C"/>
</dbReference>
<gene>
    <name evidence="6" type="ORF">FJM51_23135</name>
</gene>
<proteinExistence type="predicted"/>
<dbReference type="Pfam" id="PF00353">
    <property type="entry name" value="HemolysinCabind"/>
    <property type="match status" value="2"/>
</dbReference>
<feature type="domain" description="Peptidase M10 serralysin C-terminal" evidence="5">
    <location>
        <begin position="229"/>
        <end position="283"/>
    </location>
</feature>
<sequence>MATSNLGDDDIDGPIYGTGGDDAFLIQTEATDEIYVYGQGGEDEISISARVSGAEHLYTWVDRTAAPLDVYAYAYGTAILVQNGLDETSDPGNGLGGTVTFRAANFSGTAENYVYGWSGDDAIDVRAHAGGADWCVADNYIHAGDGNDQITARATIEDDPYAMATNRLWGEGGDDRIFSEIRGVQTESPFRSEVYGGEGEDRISVKGGDGNLLYGNQGDDSLYGSDASDQLIGGQGADYLKGGGGEDAFVFMWAREGRDERDQVADFHIGEDKIDLSEIDANVFRTGDQAFRFSGPDDWHGNGRVWLEDVGKTTTLVHVDTGRTEMTIALLDGRDVHAEDYGAGDFIL</sequence>
<dbReference type="Proteomes" id="UP000319255">
    <property type="component" value="Unassembled WGS sequence"/>
</dbReference>
<dbReference type="GO" id="GO:0005615">
    <property type="term" value="C:extracellular space"/>
    <property type="evidence" value="ECO:0007669"/>
    <property type="project" value="InterPro"/>
</dbReference>
<comment type="caution">
    <text evidence="6">The sequence shown here is derived from an EMBL/GenBank/DDBJ whole genome shotgun (WGS) entry which is preliminary data.</text>
</comment>
<evidence type="ECO:0000256" key="3">
    <source>
        <dbReference type="ARBA" id="ARBA00022525"/>
    </source>
</evidence>
<protein>
    <submittedName>
        <fullName evidence="6">Calcium-binding protein</fullName>
    </submittedName>
</protein>
<dbReference type="InterPro" id="IPR001343">
    <property type="entry name" value="Hemolysn_Ca-bd"/>
</dbReference>
<dbReference type="Gene3D" id="2.150.10.10">
    <property type="entry name" value="Serralysin-like metalloprotease, C-terminal"/>
    <property type="match status" value="1"/>
</dbReference>
<evidence type="ECO:0000256" key="1">
    <source>
        <dbReference type="ARBA" id="ARBA00001913"/>
    </source>
</evidence>
<comment type="subcellular location">
    <subcellularLocation>
        <location evidence="2">Secreted</location>
    </subcellularLocation>
</comment>
<organism evidence="6 7">
    <name type="scientific">Amaricoccus solimangrovi</name>
    <dbReference type="NCBI Taxonomy" id="2589815"/>
    <lineage>
        <taxon>Bacteria</taxon>
        <taxon>Pseudomonadati</taxon>
        <taxon>Pseudomonadota</taxon>
        <taxon>Alphaproteobacteria</taxon>
        <taxon>Rhodobacterales</taxon>
        <taxon>Paracoccaceae</taxon>
        <taxon>Amaricoccus</taxon>
    </lineage>
</organism>
<accession>A0A501WF41</accession>
<comment type="cofactor">
    <cofactor evidence="1">
        <name>Ca(2+)</name>
        <dbReference type="ChEBI" id="CHEBI:29108"/>
    </cofactor>
</comment>
<keyword evidence="3" id="KW-0964">Secreted</keyword>
<dbReference type="Pfam" id="PF08548">
    <property type="entry name" value="Peptidase_M10_C"/>
    <property type="match status" value="1"/>
</dbReference>
<dbReference type="EMBL" id="VFRP01000075">
    <property type="protein sequence ID" value="TPE44146.1"/>
    <property type="molecule type" value="Genomic_DNA"/>
</dbReference>
<evidence type="ECO:0000313" key="6">
    <source>
        <dbReference type="EMBL" id="TPE44146.1"/>
    </source>
</evidence>
<dbReference type="InterPro" id="IPR011049">
    <property type="entry name" value="Serralysin-like_metalloprot_C"/>
</dbReference>
<dbReference type="SUPFAM" id="SSF51120">
    <property type="entry name" value="beta-Roll"/>
    <property type="match status" value="1"/>
</dbReference>
<dbReference type="InterPro" id="IPR018511">
    <property type="entry name" value="Hemolysin-typ_Ca-bd_CS"/>
</dbReference>
<evidence type="ECO:0000259" key="5">
    <source>
        <dbReference type="Pfam" id="PF08548"/>
    </source>
</evidence>
<dbReference type="AlphaFoldDB" id="A0A501WF41"/>
<evidence type="ECO:0000256" key="2">
    <source>
        <dbReference type="ARBA" id="ARBA00004613"/>
    </source>
</evidence>
<keyword evidence="7" id="KW-1185">Reference proteome</keyword>
<dbReference type="GO" id="GO:0005509">
    <property type="term" value="F:calcium ion binding"/>
    <property type="evidence" value="ECO:0007669"/>
    <property type="project" value="InterPro"/>
</dbReference>
<reference evidence="6 7" key="1">
    <citation type="submission" date="2019-06" db="EMBL/GenBank/DDBJ databases">
        <title>A novel bacterium of genus Amaricoccus, isolated from marine sediment.</title>
        <authorList>
            <person name="Huang H."/>
            <person name="Mo K."/>
            <person name="Hu Y."/>
        </authorList>
    </citation>
    <scope>NUCLEOTIDE SEQUENCE [LARGE SCALE GENOMIC DNA]</scope>
    <source>
        <strain evidence="6 7">HB172011</strain>
    </source>
</reference>